<proteinExistence type="predicted"/>
<keyword evidence="3" id="KW-1185">Reference proteome</keyword>
<dbReference type="RefSeq" id="WP_215236082.1">
    <property type="nucleotide sequence ID" value="NZ_CAJRAU010000009.1"/>
</dbReference>
<name>A0ABM8UXR8_9BACT</name>
<feature type="domain" description="DUF5615" evidence="1">
    <location>
        <begin position="2"/>
        <end position="106"/>
    </location>
</feature>
<sequence>MIILDAHIPPSLALWITSFFKLECCSAQFLSLRHSSDFEIFFKARELNAIVITKDDDFVTLLDRNGIPPKVIWLTCGNTSKARLQEIFTANLGNALALLAAADLVEITGH</sequence>
<gene>
    <name evidence="2" type="ORF">DYBT9623_04818</name>
</gene>
<dbReference type="Pfam" id="PF18480">
    <property type="entry name" value="DUF5615"/>
    <property type="match status" value="1"/>
</dbReference>
<comment type="caution">
    <text evidence="2">The sequence shown here is derived from an EMBL/GenBank/DDBJ whole genome shotgun (WGS) entry which is preliminary data.</text>
</comment>
<evidence type="ECO:0000313" key="2">
    <source>
        <dbReference type="EMBL" id="CAG5073594.1"/>
    </source>
</evidence>
<organism evidence="2 3">
    <name type="scientific">Dyadobacter linearis</name>
    <dbReference type="NCBI Taxonomy" id="2823330"/>
    <lineage>
        <taxon>Bacteria</taxon>
        <taxon>Pseudomonadati</taxon>
        <taxon>Bacteroidota</taxon>
        <taxon>Cytophagia</taxon>
        <taxon>Cytophagales</taxon>
        <taxon>Spirosomataceae</taxon>
        <taxon>Dyadobacter</taxon>
    </lineage>
</organism>
<evidence type="ECO:0000313" key="3">
    <source>
        <dbReference type="Proteomes" id="UP000679725"/>
    </source>
</evidence>
<reference evidence="2 3" key="1">
    <citation type="submission" date="2021-04" db="EMBL/GenBank/DDBJ databases">
        <authorList>
            <person name="Rodrigo-Torres L."/>
            <person name="Arahal R. D."/>
            <person name="Lucena T."/>
        </authorList>
    </citation>
    <scope>NUCLEOTIDE SEQUENCE [LARGE SCALE GENOMIC DNA]</scope>
    <source>
        <strain evidence="2 3">CECT 9623</strain>
    </source>
</reference>
<protein>
    <recommendedName>
        <fullName evidence="1">DUF5615 domain-containing protein</fullName>
    </recommendedName>
</protein>
<dbReference type="EMBL" id="CAJRAU010000009">
    <property type="protein sequence ID" value="CAG5073594.1"/>
    <property type="molecule type" value="Genomic_DNA"/>
</dbReference>
<evidence type="ECO:0000259" key="1">
    <source>
        <dbReference type="Pfam" id="PF18480"/>
    </source>
</evidence>
<dbReference type="InterPro" id="IPR041049">
    <property type="entry name" value="DUF5615"/>
</dbReference>
<accession>A0ABM8UXR8</accession>
<dbReference type="Proteomes" id="UP000679725">
    <property type="component" value="Unassembled WGS sequence"/>
</dbReference>